<dbReference type="GO" id="GO:0009228">
    <property type="term" value="P:thiamine biosynthetic process"/>
    <property type="evidence" value="ECO:0007669"/>
    <property type="project" value="UniProtKB-KW"/>
</dbReference>
<dbReference type="InterPro" id="IPR013785">
    <property type="entry name" value="Aldolase_TIM"/>
</dbReference>
<dbReference type="Gene3D" id="3.20.20.70">
    <property type="entry name" value="Aldolase class I"/>
    <property type="match status" value="1"/>
</dbReference>
<feature type="domain" description="Thiamine phosphate synthase/TenI" evidence="12">
    <location>
        <begin position="2"/>
        <end position="175"/>
    </location>
</feature>
<evidence type="ECO:0000256" key="11">
    <source>
        <dbReference type="RuleBase" id="RU004253"/>
    </source>
</evidence>
<dbReference type="EC" id="2.5.1.3" evidence="10"/>
<evidence type="ECO:0000256" key="7">
    <source>
        <dbReference type="ARBA" id="ARBA00047334"/>
    </source>
</evidence>
<comment type="catalytic activity">
    <reaction evidence="8 10">
        <text>2-(2-carboxy-4-methylthiazol-5-yl)ethyl phosphate + 4-amino-2-methyl-5-(diphosphooxymethyl)pyrimidine + 2 H(+) = thiamine phosphate + CO2 + diphosphate</text>
        <dbReference type="Rhea" id="RHEA:47848"/>
        <dbReference type="ChEBI" id="CHEBI:15378"/>
        <dbReference type="ChEBI" id="CHEBI:16526"/>
        <dbReference type="ChEBI" id="CHEBI:33019"/>
        <dbReference type="ChEBI" id="CHEBI:37575"/>
        <dbReference type="ChEBI" id="CHEBI:57841"/>
        <dbReference type="ChEBI" id="CHEBI:62890"/>
        <dbReference type="EC" id="2.5.1.3"/>
    </reaction>
</comment>
<evidence type="ECO:0000256" key="8">
    <source>
        <dbReference type="ARBA" id="ARBA00047851"/>
    </source>
</evidence>
<evidence type="ECO:0000256" key="2">
    <source>
        <dbReference type="ARBA" id="ARBA00005165"/>
    </source>
</evidence>
<dbReference type="NCBIfam" id="TIGR00693">
    <property type="entry name" value="thiE"/>
    <property type="match status" value="1"/>
</dbReference>
<protein>
    <recommendedName>
        <fullName evidence="10">Thiamine-phosphate synthase</fullName>
        <ecNumber evidence="10">2.5.1.3</ecNumber>
    </recommendedName>
    <alternativeName>
        <fullName evidence="10">Thiamine-phosphate pyrophosphorylase</fullName>
    </alternativeName>
</protein>
<accession>A0AAW5QXP7</accession>
<evidence type="ECO:0000256" key="1">
    <source>
        <dbReference type="ARBA" id="ARBA00001946"/>
    </source>
</evidence>
<proteinExistence type="inferred from homology"/>
<comment type="similarity">
    <text evidence="10">Belongs to the thiamine-phosphate synthase family.</text>
</comment>
<dbReference type="AlphaFoldDB" id="A0AAW5QXP7"/>
<dbReference type="GO" id="GO:0046872">
    <property type="term" value="F:metal ion binding"/>
    <property type="evidence" value="ECO:0007669"/>
    <property type="project" value="UniProtKB-KW"/>
</dbReference>
<evidence type="ECO:0000256" key="4">
    <source>
        <dbReference type="ARBA" id="ARBA00022723"/>
    </source>
</evidence>
<comment type="caution">
    <text evidence="13">The sequence shown here is derived from an EMBL/GenBank/DDBJ whole genome shotgun (WGS) entry which is preliminary data.</text>
</comment>
<comment type="cofactor">
    <cofactor evidence="1">
        <name>Mg(2+)</name>
        <dbReference type="ChEBI" id="CHEBI:18420"/>
    </cofactor>
</comment>
<dbReference type="HAMAP" id="MF_00097">
    <property type="entry name" value="TMP_synthase"/>
    <property type="match status" value="1"/>
</dbReference>
<dbReference type="Pfam" id="PF02581">
    <property type="entry name" value="TMP-TENI"/>
    <property type="match status" value="1"/>
</dbReference>
<comment type="pathway">
    <text evidence="2 11">Cofactor biosynthesis; thiamine diphosphate biosynthesis; thiamine phosphate from 4-amino-2-methyl-5-diphosphomethylpyrimidine and 4-methyl-5-(2-phosphoethyl)-thiazole: step 1/1.</text>
</comment>
<sequence length="202" mass="20660">RDLAGLAAAAASGGTTLIQLRDKTGSTRDFVAEARAIHAALRGSGVPLLINDRVDVALAAEAEGVHLGQDDMDARDARRQLGPNAIIGLTIKNAAHVDAAPMGAIDYVAIGGVFETESKDNPDPPVGIDGLKALVARVRARKADMPVCAIAGITEERIPPVIAAGADGVAIISAIFMADDPDAAARALRATVDTAISARQTT</sequence>
<evidence type="ECO:0000256" key="5">
    <source>
        <dbReference type="ARBA" id="ARBA00022842"/>
    </source>
</evidence>
<keyword evidence="6 10" id="KW-0784">Thiamine biosynthesis</keyword>
<dbReference type="CDD" id="cd00564">
    <property type="entry name" value="TMP_TenI"/>
    <property type="match status" value="1"/>
</dbReference>
<name>A0AAW5QXP7_9HYPH</name>
<keyword evidence="5" id="KW-0460">Magnesium</keyword>
<dbReference type="RefSeq" id="WP_261616066.1">
    <property type="nucleotide sequence ID" value="NZ_JALIDZ010000005.1"/>
</dbReference>
<dbReference type="InterPro" id="IPR022998">
    <property type="entry name" value="ThiamineP_synth_TenI"/>
</dbReference>
<feature type="non-terminal residue" evidence="13">
    <location>
        <position position="1"/>
    </location>
</feature>
<evidence type="ECO:0000259" key="12">
    <source>
        <dbReference type="Pfam" id="PF02581"/>
    </source>
</evidence>
<dbReference type="InterPro" id="IPR034291">
    <property type="entry name" value="TMP_synthase"/>
</dbReference>
<dbReference type="PANTHER" id="PTHR20857">
    <property type="entry name" value="THIAMINE-PHOSPHATE PYROPHOSPHORYLASE"/>
    <property type="match status" value="1"/>
</dbReference>
<keyword evidence="4" id="KW-0479">Metal-binding</keyword>
<dbReference type="InterPro" id="IPR036206">
    <property type="entry name" value="ThiamineP_synth_sf"/>
</dbReference>
<organism evidence="13 14">
    <name type="scientific">Microbaculum marinisediminis</name>
    <dbReference type="NCBI Taxonomy" id="2931392"/>
    <lineage>
        <taxon>Bacteria</taxon>
        <taxon>Pseudomonadati</taxon>
        <taxon>Pseudomonadota</taxon>
        <taxon>Alphaproteobacteria</taxon>
        <taxon>Hyphomicrobiales</taxon>
        <taxon>Tepidamorphaceae</taxon>
        <taxon>Microbaculum</taxon>
    </lineage>
</organism>
<evidence type="ECO:0000256" key="3">
    <source>
        <dbReference type="ARBA" id="ARBA00022679"/>
    </source>
</evidence>
<keyword evidence="14" id="KW-1185">Reference proteome</keyword>
<evidence type="ECO:0000256" key="6">
    <source>
        <dbReference type="ARBA" id="ARBA00022977"/>
    </source>
</evidence>
<dbReference type="GO" id="GO:0005737">
    <property type="term" value="C:cytoplasm"/>
    <property type="evidence" value="ECO:0007669"/>
    <property type="project" value="TreeGrafter"/>
</dbReference>
<dbReference type="Proteomes" id="UP001320898">
    <property type="component" value="Unassembled WGS sequence"/>
</dbReference>
<comment type="catalytic activity">
    <reaction evidence="7 10">
        <text>4-methyl-5-(2-phosphooxyethyl)-thiazole + 4-amino-2-methyl-5-(diphosphooxymethyl)pyrimidine + H(+) = thiamine phosphate + diphosphate</text>
        <dbReference type="Rhea" id="RHEA:22328"/>
        <dbReference type="ChEBI" id="CHEBI:15378"/>
        <dbReference type="ChEBI" id="CHEBI:33019"/>
        <dbReference type="ChEBI" id="CHEBI:37575"/>
        <dbReference type="ChEBI" id="CHEBI:57841"/>
        <dbReference type="ChEBI" id="CHEBI:58296"/>
        <dbReference type="EC" id="2.5.1.3"/>
    </reaction>
</comment>
<keyword evidence="3 10" id="KW-0808">Transferase</keyword>
<evidence type="ECO:0000313" key="13">
    <source>
        <dbReference type="EMBL" id="MCT8972483.1"/>
    </source>
</evidence>
<comment type="catalytic activity">
    <reaction evidence="9 10">
        <text>2-[(2R,5Z)-2-carboxy-4-methylthiazol-5(2H)-ylidene]ethyl phosphate + 4-amino-2-methyl-5-(diphosphooxymethyl)pyrimidine + 2 H(+) = thiamine phosphate + CO2 + diphosphate</text>
        <dbReference type="Rhea" id="RHEA:47844"/>
        <dbReference type="ChEBI" id="CHEBI:15378"/>
        <dbReference type="ChEBI" id="CHEBI:16526"/>
        <dbReference type="ChEBI" id="CHEBI:33019"/>
        <dbReference type="ChEBI" id="CHEBI:37575"/>
        <dbReference type="ChEBI" id="CHEBI:57841"/>
        <dbReference type="ChEBI" id="CHEBI:62899"/>
        <dbReference type="EC" id="2.5.1.3"/>
    </reaction>
</comment>
<evidence type="ECO:0000313" key="14">
    <source>
        <dbReference type="Proteomes" id="UP001320898"/>
    </source>
</evidence>
<reference evidence="13 14" key="1">
    <citation type="submission" date="2022-04" db="EMBL/GenBank/DDBJ databases">
        <authorList>
            <person name="Ye Y.-Q."/>
            <person name="Du Z.-J."/>
        </authorList>
    </citation>
    <scope>NUCLEOTIDE SEQUENCE [LARGE SCALE GENOMIC DNA]</scope>
    <source>
        <strain evidence="13 14">A6E488</strain>
    </source>
</reference>
<evidence type="ECO:0000256" key="9">
    <source>
        <dbReference type="ARBA" id="ARBA00047883"/>
    </source>
</evidence>
<dbReference type="EMBL" id="JALIDZ010000005">
    <property type="protein sequence ID" value="MCT8972483.1"/>
    <property type="molecule type" value="Genomic_DNA"/>
</dbReference>
<evidence type="ECO:0000256" key="10">
    <source>
        <dbReference type="RuleBase" id="RU003826"/>
    </source>
</evidence>
<dbReference type="PANTHER" id="PTHR20857:SF15">
    <property type="entry name" value="THIAMINE-PHOSPHATE SYNTHASE"/>
    <property type="match status" value="1"/>
</dbReference>
<gene>
    <name evidence="13" type="primary">thiE</name>
    <name evidence="13" type="ORF">MUB46_11500</name>
</gene>
<dbReference type="GO" id="GO:0004789">
    <property type="term" value="F:thiamine-phosphate diphosphorylase activity"/>
    <property type="evidence" value="ECO:0007669"/>
    <property type="project" value="UniProtKB-EC"/>
</dbReference>
<dbReference type="SUPFAM" id="SSF51391">
    <property type="entry name" value="Thiamin phosphate synthase"/>
    <property type="match status" value="1"/>
</dbReference>